<evidence type="ECO:0008006" key="4">
    <source>
        <dbReference type="Google" id="ProtNLM"/>
    </source>
</evidence>
<accession>A0A853AXR3</accession>
<keyword evidence="3" id="KW-1185">Reference proteome</keyword>
<feature type="signal peptide" evidence="1">
    <location>
        <begin position="1"/>
        <end position="22"/>
    </location>
</feature>
<evidence type="ECO:0000256" key="1">
    <source>
        <dbReference type="SAM" id="SignalP"/>
    </source>
</evidence>
<protein>
    <recommendedName>
        <fullName evidence="4">DUF3558 domain-containing protein</fullName>
    </recommendedName>
</protein>
<dbReference type="RefSeq" id="WP_246338493.1">
    <property type="nucleotide sequence ID" value="NZ_JACCFK010000001.1"/>
</dbReference>
<comment type="caution">
    <text evidence="2">The sequence shown here is derived from an EMBL/GenBank/DDBJ whole genome shotgun (WGS) entry which is preliminary data.</text>
</comment>
<gene>
    <name evidence="2" type="ORF">HNR02_000866</name>
</gene>
<proteinExistence type="predicted"/>
<feature type="chain" id="PRO_5038513578" description="DUF3558 domain-containing protein" evidence="1">
    <location>
        <begin position="23"/>
        <end position="172"/>
    </location>
</feature>
<dbReference type="EMBL" id="JACCFK010000001">
    <property type="protein sequence ID" value="NYI87543.1"/>
    <property type="molecule type" value="Genomic_DNA"/>
</dbReference>
<evidence type="ECO:0000313" key="3">
    <source>
        <dbReference type="Proteomes" id="UP000549616"/>
    </source>
</evidence>
<evidence type="ECO:0000313" key="2">
    <source>
        <dbReference type="EMBL" id="NYI87543.1"/>
    </source>
</evidence>
<dbReference type="PROSITE" id="PS51257">
    <property type="entry name" value="PROKAR_LIPOPROTEIN"/>
    <property type="match status" value="1"/>
</dbReference>
<organism evidence="2 3">
    <name type="scientific">Amycolatopsis endophytica</name>
    <dbReference type="NCBI Taxonomy" id="860233"/>
    <lineage>
        <taxon>Bacteria</taxon>
        <taxon>Bacillati</taxon>
        <taxon>Actinomycetota</taxon>
        <taxon>Actinomycetes</taxon>
        <taxon>Pseudonocardiales</taxon>
        <taxon>Pseudonocardiaceae</taxon>
        <taxon>Amycolatopsis</taxon>
    </lineage>
</organism>
<dbReference type="AlphaFoldDB" id="A0A853AXR3"/>
<dbReference type="Proteomes" id="UP000549616">
    <property type="component" value="Unassembled WGS sequence"/>
</dbReference>
<reference evidence="2 3" key="1">
    <citation type="submission" date="2020-07" db="EMBL/GenBank/DDBJ databases">
        <title>Sequencing the genomes of 1000 actinobacteria strains.</title>
        <authorList>
            <person name="Klenk H.-P."/>
        </authorList>
    </citation>
    <scope>NUCLEOTIDE SEQUENCE [LARGE SCALE GENOMIC DNA]</scope>
    <source>
        <strain evidence="2 3">DSM 104006</strain>
    </source>
</reference>
<dbReference type="Pfam" id="PF12079">
    <property type="entry name" value="DUF3558"/>
    <property type="match status" value="1"/>
</dbReference>
<sequence>MPRSIVLLAAAAAAVVTLSGCSQTVSGTASPEPHPSANVSVEDSLKALDACAVLAQLVEGQGFEPGVRKTVRNECHASKADYGTYSLALDPYQGLAEFEGQATEIVPLQINGREGREGKPGIAGMCEVALEVGEHARALTAATMTRPGDDAKACPAARDLAAKVEPLLPEQQ</sequence>
<dbReference type="InterPro" id="IPR024520">
    <property type="entry name" value="DUF3558"/>
</dbReference>
<keyword evidence="1" id="KW-0732">Signal</keyword>
<name>A0A853AXR3_9PSEU</name>